<dbReference type="AlphaFoldDB" id="A0AA86JDA7"/>
<organism evidence="1 2">
    <name type="scientific">Clostridium neonatale</name>
    <dbReference type="NCBI Taxonomy" id="137838"/>
    <lineage>
        <taxon>Bacteria</taxon>
        <taxon>Bacillati</taxon>
        <taxon>Bacillota</taxon>
        <taxon>Clostridia</taxon>
        <taxon>Eubacteriales</taxon>
        <taxon>Clostridiaceae</taxon>
        <taxon>Clostridium</taxon>
    </lineage>
</organism>
<dbReference type="EMBL" id="CAKJVE010000004">
    <property type="protein sequence ID" value="CAG9702767.1"/>
    <property type="molecule type" value="Genomic_DNA"/>
</dbReference>
<reference evidence="1" key="1">
    <citation type="submission" date="2021-10" db="EMBL/GenBank/DDBJ databases">
        <authorList>
            <person name="Mesa V."/>
        </authorList>
    </citation>
    <scope>NUCLEOTIDE SEQUENCE</scope>
    <source>
        <strain evidence="1">CC3_PB</strain>
    </source>
</reference>
<name>A0AA86JDA7_9CLOT</name>
<protein>
    <submittedName>
        <fullName evidence="1">Uncharacterized protein</fullName>
    </submittedName>
</protein>
<comment type="caution">
    <text evidence="1">The sequence shown here is derived from an EMBL/GenBank/DDBJ whole genome shotgun (WGS) entry which is preliminary data.</text>
</comment>
<accession>A0AA86JDA7</accession>
<gene>
    <name evidence="1" type="ORF">CNEO_40156</name>
</gene>
<evidence type="ECO:0000313" key="2">
    <source>
        <dbReference type="Proteomes" id="UP000789738"/>
    </source>
</evidence>
<evidence type="ECO:0000313" key="1">
    <source>
        <dbReference type="EMBL" id="CAG9702767.1"/>
    </source>
</evidence>
<dbReference type="Proteomes" id="UP000789738">
    <property type="component" value="Unassembled WGS sequence"/>
</dbReference>
<proteinExistence type="predicted"/>
<sequence length="44" mass="5273">MIRCNIYIENMILNLNGSDIYGENSKFYDKSFKAFTRSLCFKKR</sequence>